<reference evidence="1 2" key="1">
    <citation type="submission" date="2016-01" db="EMBL/GenBank/DDBJ databases">
        <authorList>
            <person name="Oliw E.H."/>
        </authorList>
    </citation>
    <scope>NUCLEOTIDE SEQUENCE [LARGE SCALE GENOMIC DNA]</scope>
    <source>
        <strain evidence="1">LMG 22029</strain>
    </source>
</reference>
<evidence type="ECO:0000313" key="1">
    <source>
        <dbReference type="EMBL" id="SAL43158.1"/>
    </source>
</evidence>
<proteinExistence type="predicted"/>
<organism evidence="1 2">
    <name type="scientific">Caballeronia sordidicola</name>
    <name type="common">Burkholderia sordidicola</name>
    <dbReference type="NCBI Taxonomy" id="196367"/>
    <lineage>
        <taxon>Bacteria</taxon>
        <taxon>Pseudomonadati</taxon>
        <taxon>Pseudomonadota</taxon>
        <taxon>Betaproteobacteria</taxon>
        <taxon>Burkholderiales</taxon>
        <taxon>Burkholderiaceae</taxon>
        <taxon>Caballeronia</taxon>
    </lineage>
</organism>
<dbReference type="AlphaFoldDB" id="A0A158HFK9"/>
<dbReference type="Proteomes" id="UP000054893">
    <property type="component" value="Unassembled WGS sequence"/>
</dbReference>
<gene>
    <name evidence="1" type="ORF">AWB64_04593</name>
</gene>
<dbReference type="EMBL" id="FCOC02000016">
    <property type="protein sequence ID" value="SAL43158.1"/>
    <property type="molecule type" value="Genomic_DNA"/>
</dbReference>
<evidence type="ECO:0000313" key="2">
    <source>
        <dbReference type="Proteomes" id="UP000054893"/>
    </source>
</evidence>
<protein>
    <submittedName>
        <fullName evidence="1">Uncharacterized protein</fullName>
    </submittedName>
</protein>
<name>A0A158HFK9_CABSO</name>
<accession>A0A158HFK9</accession>
<sequence>MNKIPVVFVLNTKRLGLCLLHQRKAKGALRLRMLTENLADNFIDWKVLPNPCIAAKAQEVQPAGQLDLITRQLTIGAQAPRSMNITVNRLIRLVGLLEP</sequence>